<feature type="region of interest" description="Disordered" evidence="1">
    <location>
        <begin position="177"/>
        <end position="209"/>
    </location>
</feature>
<evidence type="ECO:0000256" key="1">
    <source>
        <dbReference type="SAM" id="MobiDB-lite"/>
    </source>
</evidence>
<proteinExistence type="predicted"/>
<dbReference type="HOGENOM" id="CLU_1316109_0_0_1"/>
<dbReference type="KEGG" id="sla:SERLADRAFT_435960"/>
<dbReference type="GeneID" id="18814616"/>
<organism>
    <name type="scientific">Serpula lacrymans var. lacrymans (strain S7.9)</name>
    <name type="common">Dry rot fungus</name>
    <dbReference type="NCBI Taxonomy" id="578457"/>
    <lineage>
        <taxon>Eukaryota</taxon>
        <taxon>Fungi</taxon>
        <taxon>Dikarya</taxon>
        <taxon>Basidiomycota</taxon>
        <taxon>Agaricomycotina</taxon>
        <taxon>Agaricomycetes</taxon>
        <taxon>Agaricomycetidae</taxon>
        <taxon>Boletales</taxon>
        <taxon>Coniophorineae</taxon>
        <taxon>Serpulaceae</taxon>
        <taxon>Serpula</taxon>
    </lineage>
</organism>
<accession>F8NQP3</accession>
<dbReference type="RefSeq" id="XP_007316292.1">
    <property type="nucleotide sequence ID" value="XM_007316230.1"/>
</dbReference>
<dbReference type="Proteomes" id="UP000008064">
    <property type="component" value="Unassembled WGS sequence"/>
</dbReference>
<feature type="compositionally biased region" description="Basic and acidic residues" evidence="1">
    <location>
        <begin position="196"/>
        <end position="209"/>
    </location>
</feature>
<feature type="region of interest" description="Disordered" evidence="1">
    <location>
        <begin position="36"/>
        <end position="64"/>
    </location>
</feature>
<dbReference type="OrthoDB" id="2692146at2759"/>
<sequence length="209" mass="24258">MAPKSKKITNKTSKINTVASHISELKYEIHQLQCKENHGKRGSHSNHQQGRCIRKPKGSPGRSFPKGYNIQEAMELGKKKRQYNAFSAVARQLSWKYLDVTATLRNQDQFVLNMVLSLAQEKYKYLQKFPSNWPMRDLIGRFLRNYVQYLKKQEIETTTSDDGDEFNGYNLDGLAEVLNRNENKNSMDEDEPQDEEITRKERSPAAENL</sequence>
<evidence type="ECO:0000313" key="2">
    <source>
        <dbReference type="EMBL" id="EGO26119.1"/>
    </source>
</evidence>
<dbReference type="AlphaFoldDB" id="F8NQP3"/>
<name>F8NQP3_SERL9</name>
<dbReference type="EMBL" id="GL945432">
    <property type="protein sequence ID" value="EGO26119.1"/>
    <property type="molecule type" value="Genomic_DNA"/>
</dbReference>
<gene>
    <name evidence="2" type="ORF">SERLADRAFT_435960</name>
</gene>
<reference evidence="2" key="1">
    <citation type="submission" date="2011-04" db="EMBL/GenBank/DDBJ databases">
        <title>Evolution of plant cell wall degrading machinery underlies the functional diversity of forest fungi.</title>
        <authorList>
            <consortium name="US DOE Joint Genome Institute (JGI-PGF)"/>
            <person name="Eastwood D.C."/>
            <person name="Floudas D."/>
            <person name="Binder M."/>
            <person name="Majcherczyk A."/>
            <person name="Schneider P."/>
            <person name="Aerts A."/>
            <person name="Asiegbu F.O."/>
            <person name="Baker S.E."/>
            <person name="Barry K."/>
            <person name="Bendiksby M."/>
            <person name="Blumentritt M."/>
            <person name="Coutinho P.M."/>
            <person name="Cullen D."/>
            <person name="Cullen D."/>
            <person name="Gathman A."/>
            <person name="Goodell B."/>
            <person name="Henrissat B."/>
            <person name="Ihrmark K."/>
            <person name="Kauserud H."/>
            <person name="Kohler A."/>
            <person name="LaButti K."/>
            <person name="Lapidus A."/>
            <person name="Lavin J.L."/>
            <person name="Lee Y.-H."/>
            <person name="Lindquist E."/>
            <person name="Lilly W."/>
            <person name="Lucas S."/>
            <person name="Morin E."/>
            <person name="Murat C."/>
            <person name="Oguiza J.A."/>
            <person name="Park J."/>
            <person name="Pisabarro A.G."/>
            <person name="Riley R."/>
            <person name="Rosling A."/>
            <person name="Salamov A."/>
            <person name="Schmidt O."/>
            <person name="Schmutz J."/>
            <person name="Skrede I."/>
            <person name="Stenlid J."/>
            <person name="Wiebenga A."/>
            <person name="Xie X."/>
            <person name="Kues U."/>
            <person name="Hibbett D.S."/>
            <person name="Hoffmeister D."/>
            <person name="Hogberg N."/>
            <person name="Martin F."/>
            <person name="Grigoriev I.V."/>
            <person name="Watkinson S.C."/>
        </authorList>
    </citation>
    <scope>NUCLEOTIDE SEQUENCE</scope>
    <source>
        <strain evidence="2">S7.9</strain>
    </source>
</reference>
<protein>
    <submittedName>
        <fullName evidence="2">Uncharacterized protein</fullName>
    </submittedName>
</protein>